<dbReference type="PANTHER" id="PTHR30290:SF9">
    <property type="entry name" value="OLIGOPEPTIDE-BINDING PROTEIN APPA"/>
    <property type="match status" value="1"/>
</dbReference>
<evidence type="ECO:0000256" key="4">
    <source>
        <dbReference type="ARBA" id="ARBA00022729"/>
    </source>
</evidence>
<dbReference type="OrthoDB" id="9796817at2"/>
<comment type="caution">
    <text evidence="7">The sequence shown here is derived from an EMBL/GenBank/DDBJ whole genome shotgun (WGS) entry which is preliminary data.</text>
</comment>
<dbReference type="RefSeq" id="WP_071308317.1">
    <property type="nucleotide sequence ID" value="NZ_MLQR01000001.1"/>
</dbReference>
<evidence type="ECO:0000313" key="7">
    <source>
        <dbReference type="EMBL" id="OIJ17591.1"/>
    </source>
</evidence>
<dbReference type="GO" id="GO:0042597">
    <property type="term" value="C:periplasmic space"/>
    <property type="evidence" value="ECO:0007669"/>
    <property type="project" value="UniProtKB-ARBA"/>
</dbReference>
<dbReference type="InterPro" id="IPR000914">
    <property type="entry name" value="SBP_5_dom"/>
</dbReference>
<sequence>MFSKNKLFMITIALLLSFVIAACGAQDDTTPAGEEGEVEVVEGGDLVIALPSDAVSLDPHGSNDSPSSNVATNIYDSLLFQDANGELHPALATEWDLVEDTVWEFKLREGVKFHDDSDFNAEVVKANFDRVLDPEVASPRSFLFDMITDVTVVDEFTVQFTTEFPFAPLPSHLAHTGGGIISLESIEADYAAMAEGKDPGSVVNENPVGTGQFVYEEWVPGQYVKLAKNENYWGEQAKIDTVTFKVVPEDQTRIAELETGNSHIIEQVRSTDVSRIDANPDSFVEKTDSLSLAYIGFNLQKAPFDDVRVRQAISMAVNKDIIIDGLLDGFGTPAVGPLAPNVFGFNETVSPISYDVEKAKELLAEAGYEDGFKTTIWTNDNPARMDTAEFVQSQLKEIGVDVEIEVMEWGAYLAGTASGEHDMFILGWVTVTADADYGMYALFHSNNHGEAGNRSFIANDELDEILDAARQESNPEVRHELYTQAQEILVEEAPMLYTHHQQYLVGVSENVQGFWQHPNGMFQLGNVTIK</sequence>
<dbReference type="PANTHER" id="PTHR30290">
    <property type="entry name" value="PERIPLASMIC BINDING COMPONENT OF ABC TRANSPORTER"/>
    <property type="match status" value="1"/>
</dbReference>
<dbReference type="Proteomes" id="UP000179524">
    <property type="component" value="Unassembled WGS sequence"/>
</dbReference>
<evidence type="ECO:0000256" key="1">
    <source>
        <dbReference type="ARBA" id="ARBA00004193"/>
    </source>
</evidence>
<dbReference type="Pfam" id="PF00496">
    <property type="entry name" value="SBP_bac_5"/>
    <property type="match status" value="1"/>
</dbReference>
<feature type="chain" id="PRO_5039427214" evidence="5">
    <location>
        <begin position="22"/>
        <end position="530"/>
    </location>
</feature>
<dbReference type="PIRSF" id="PIRSF002741">
    <property type="entry name" value="MppA"/>
    <property type="match status" value="1"/>
</dbReference>
<gene>
    <name evidence="7" type="ORF">BKP37_03640</name>
</gene>
<dbReference type="GO" id="GO:1904680">
    <property type="term" value="F:peptide transmembrane transporter activity"/>
    <property type="evidence" value="ECO:0007669"/>
    <property type="project" value="TreeGrafter"/>
</dbReference>
<dbReference type="PROSITE" id="PS51257">
    <property type="entry name" value="PROKAR_LIPOPROTEIN"/>
    <property type="match status" value="1"/>
</dbReference>
<evidence type="ECO:0000313" key="8">
    <source>
        <dbReference type="Proteomes" id="UP000179524"/>
    </source>
</evidence>
<protein>
    <submittedName>
        <fullName evidence="7">Glutathione ABC transporter substrate-binding protein</fullName>
    </submittedName>
</protein>
<comment type="similarity">
    <text evidence="2">Belongs to the bacterial solute-binding protein 5 family.</text>
</comment>
<proteinExistence type="inferred from homology"/>
<dbReference type="Gene3D" id="3.40.190.10">
    <property type="entry name" value="Periplasmic binding protein-like II"/>
    <property type="match status" value="1"/>
</dbReference>
<dbReference type="PROSITE" id="PS01040">
    <property type="entry name" value="SBP_BACTERIAL_5"/>
    <property type="match status" value="1"/>
</dbReference>
<accession>A0A1S2LYM3</accession>
<dbReference type="CDD" id="cd08499">
    <property type="entry name" value="PBP2_Ylib_like"/>
    <property type="match status" value="1"/>
</dbReference>
<dbReference type="InterPro" id="IPR030678">
    <property type="entry name" value="Peptide/Ni-bd"/>
</dbReference>
<feature type="domain" description="Solute-binding protein family 5" evidence="6">
    <location>
        <begin position="86"/>
        <end position="448"/>
    </location>
</feature>
<evidence type="ECO:0000259" key="6">
    <source>
        <dbReference type="Pfam" id="PF00496"/>
    </source>
</evidence>
<dbReference type="InterPro" id="IPR039424">
    <property type="entry name" value="SBP_5"/>
</dbReference>
<dbReference type="AlphaFoldDB" id="A0A1S2LYM3"/>
<reference evidence="7 8" key="1">
    <citation type="submission" date="2016-10" db="EMBL/GenBank/DDBJ databases">
        <title>Draft genome sequences of four alkaliphilic bacteria belonging to the Anaerobacillus genus.</title>
        <authorList>
            <person name="Bassil N.M."/>
            <person name="Lloyd J.R."/>
        </authorList>
    </citation>
    <scope>NUCLEOTIDE SEQUENCE [LARGE SCALE GENOMIC DNA]</scope>
    <source>
        <strain evidence="7 8">DSM 18345</strain>
    </source>
</reference>
<comment type="subcellular location">
    <subcellularLocation>
        <location evidence="1">Cell membrane</location>
        <topology evidence="1">Lipid-anchor</topology>
    </subcellularLocation>
</comment>
<dbReference type="Gene3D" id="3.10.105.10">
    <property type="entry name" value="Dipeptide-binding Protein, Domain 3"/>
    <property type="match status" value="1"/>
</dbReference>
<keyword evidence="8" id="KW-1185">Reference proteome</keyword>
<dbReference type="EMBL" id="MLQR01000001">
    <property type="protein sequence ID" value="OIJ17591.1"/>
    <property type="molecule type" value="Genomic_DNA"/>
</dbReference>
<organism evidence="7 8">
    <name type="scientific">Anaerobacillus alkalilacustris</name>
    <dbReference type="NCBI Taxonomy" id="393763"/>
    <lineage>
        <taxon>Bacteria</taxon>
        <taxon>Bacillati</taxon>
        <taxon>Bacillota</taxon>
        <taxon>Bacilli</taxon>
        <taxon>Bacillales</taxon>
        <taxon>Bacillaceae</taxon>
        <taxon>Anaerobacillus</taxon>
    </lineage>
</organism>
<keyword evidence="3" id="KW-0813">Transport</keyword>
<dbReference type="SUPFAM" id="SSF53850">
    <property type="entry name" value="Periplasmic binding protein-like II"/>
    <property type="match status" value="1"/>
</dbReference>
<keyword evidence="4 5" id="KW-0732">Signal</keyword>
<evidence type="ECO:0000256" key="5">
    <source>
        <dbReference type="SAM" id="SignalP"/>
    </source>
</evidence>
<dbReference type="InterPro" id="IPR023765">
    <property type="entry name" value="SBP_5_CS"/>
</dbReference>
<name>A0A1S2LYM3_9BACI</name>
<dbReference type="GO" id="GO:0015833">
    <property type="term" value="P:peptide transport"/>
    <property type="evidence" value="ECO:0007669"/>
    <property type="project" value="TreeGrafter"/>
</dbReference>
<dbReference type="GO" id="GO:0043190">
    <property type="term" value="C:ATP-binding cassette (ABC) transporter complex"/>
    <property type="evidence" value="ECO:0007669"/>
    <property type="project" value="InterPro"/>
</dbReference>
<dbReference type="Gene3D" id="3.90.76.10">
    <property type="entry name" value="Dipeptide-binding Protein, Domain 1"/>
    <property type="match status" value="1"/>
</dbReference>
<evidence type="ECO:0000256" key="3">
    <source>
        <dbReference type="ARBA" id="ARBA00022448"/>
    </source>
</evidence>
<evidence type="ECO:0000256" key="2">
    <source>
        <dbReference type="ARBA" id="ARBA00005695"/>
    </source>
</evidence>
<feature type="signal peptide" evidence="5">
    <location>
        <begin position="1"/>
        <end position="21"/>
    </location>
</feature>